<evidence type="ECO:0000259" key="5">
    <source>
        <dbReference type="Pfam" id="PF03936"/>
    </source>
</evidence>
<name>A0AAD8IY62_9APIA</name>
<dbReference type="InterPro" id="IPR034741">
    <property type="entry name" value="Terpene_cyclase-like_1_C"/>
</dbReference>
<dbReference type="EMBL" id="JAUIZM010000003">
    <property type="protein sequence ID" value="KAK1393329.1"/>
    <property type="molecule type" value="Genomic_DNA"/>
</dbReference>
<dbReference type="SFLD" id="SFLDG01019">
    <property type="entry name" value="Terpene_Cyclase_Like_1_C_Termi"/>
    <property type="match status" value="1"/>
</dbReference>
<evidence type="ECO:0000256" key="1">
    <source>
        <dbReference type="ARBA" id="ARBA00001946"/>
    </source>
</evidence>
<keyword evidence="2" id="KW-0479">Metal-binding</keyword>
<dbReference type="Gene3D" id="1.10.600.10">
    <property type="entry name" value="Farnesyl Diphosphate Synthase"/>
    <property type="match status" value="1"/>
</dbReference>
<keyword evidence="7" id="KW-1185">Reference proteome</keyword>
<evidence type="ECO:0000313" key="7">
    <source>
        <dbReference type="Proteomes" id="UP001237642"/>
    </source>
</evidence>
<evidence type="ECO:0000256" key="2">
    <source>
        <dbReference type="ARBA" id="ARBA00022723"/>
    </source>
</evidence>
<dbReference type="InterPro" id="IPR001906">
    <property type="entry name" value="Terpene_synth_N"/>
</dbReference>
<reference evidence="6" key="2">
    <citation type="submission" date="2023-05" db="EMBL/GenBank/DDBJ databases">
        <authorList>
            <person name="Schelkunov M.I."/>
        </authorList>
    </citation>
    <scope>NUCLEOTIDE SEQUENCE</scope>
    <source>
        <strain evidence="6">Hsosn_3</strain>
        <tissue evidence="6">Leaf</tissue>
    </source>
</reference>
<dbReference type="SFLD" id="SFLDS00005">
    <property type="entry name" value="Isoprenoid_Synthase_Type_I"/>
    <property type="match status" value="1"/>
</dbReference>
<dbReference type="CDD" id="cd00684">
    <property type="entry name" value="Terpene_cyclase_plant_C1"/>
    <property type="match status" value="1"/>
</dbReference>
<dbReference type="GO" id="GO:0016102">
    <property type="term" value="P:diterpenoid biosynthetic process"/>
    <property type="evidence" value="ECO:0007669"/>
    <property type="project" value="InterPro"/>
</dbReference>
<evidence type="ECO:0000259" key="4">
    <source>
        <dbReference type="Pfam" id="PF01397"/>
    </source>
</evidence>
<comment type="cofactor">
    <cofactor evidence="1">
        <name>Mg(2+)</name>
        <dbReference type="ChEBI" id="CHEBI:18420"/>
    </cofactor>
</comment>
<dbReference type="FunFam" id="1.10.600.10:FF:000007">
    <property type="entry name" value="Isoprene synthase, chloroplastic"/>
    <property type="match status" value="1"/>
</dbReference>
<dbReference type="SUPFAM" id="SSF48576">
    <property type="entry name" value="Terpenoid synthases"/>
    <property type="match status" value="1"/>
</dbReference>
<dbReference type="GO" id="GO:0010333">
    <property type="term" value="F:terpene synthase activity"/>
    <property type="evidence" value="ECO:0007669"/>
    <property type="project" value="InterPro"/>
</dbReference>
<dbReference type="InterPro" id="IPR044814">
    <property type="entry name" value="Terpene_cyclase_plant_C1"/>
</dbReference>
<dbReference type="SUPFAM" id="SSF48239">
    <property type="entry name" value="Terpenoid cyclases/Protein prenyltransferases"/>
    <property type="match status" value="1"/>
</dbReference>
<dbReference type="GO" id="GO:0000287">
    <property type="term" value="F:magnesium ion binding"/>
    <property type="evidence" value="ECO:0007669"/>
    <property type="project" value="InterPro"/>
</dbReference>
<dbReference type="PANTHER" id="PTHR31225">
    <property type="entry name" value="OS04G0344100 PROTEIN-RELATED"/>
    <property type="match status" value="1"/>
</dbReference>
<keyword evidence="3" id="KW-0460">Magnesium</keyword>
<dbReference type="Gene3D" id="1.50.10.130">
    <property type="entry name" value="Terpene synthase, N-terminal domain"/>
    <property type="match status" value="1"/>
</dbReference>
<dbReference type="AlphaFoldDB" id="A0AAD8IY62"/>
<feature type="domain" description="Terpene synthase metal-binding" evidence="5">
    <location>
        <begin position="306"/>
        <end position="542"/>
    </location>
</feature>
<accession>A0AAD8IY62</accession>
<proteinExistence type="predicted"/>
<dbReference type="Proteomes" id="UP001237642">
    <property type="component" value="Unassembled WGS sequence"/>
</dbReference>
<dbReference type="InterPro" id="IPR008949">
    <property type="entry name" value="Isoprenoid_synthase_dom_sf"/>
</dbReference>
<dbReference type="Pfam" id="PF01397">
    <property type="entry name" value="Terpene_synth"/>
    <property type="match status" value="1"/>
</dbReference>
<evidence type="ECO:0000256" key="3">
    <source>
        <dbReference type="ARBA" id="ARBA00022842"/>
    </source>
</evidence>
<dbReference type="InterPro" id="IPR008930">
    <property type="entry name" value="Terpenoid_cyclase/PrenylTrfase"/>
</dbReference>
<feature type="domain" description="Terpene synthase N-terminal" evidence="4">
    <location>
        <begin position="66"/>
        <end position="240"/>
    </location>
</feature>
<organism evidence="6 7">
    <name type="scientific">Heracleum sosnowskyi</name>
    <dbReference type="NCBI Taxonomy" id="360622"/>
    <lineage>
        <taxon>Eukaryota</taxon>
        <taxon>Viridiplantae</taxon>
        <taxon>Streptophyta</taxon>
        <taxon>Embryophyta</taxon>
        <taxon>Tracheophyta</taxon>
        <taxon>Spermatophyta</taxon>
        <taxon>Magnoliopsida</taxon>
        <taxon>eudicotyledons</taxon>
        <taxon>Gunneridae</taxon>
        <taxon>Pentapetalae</taxon>
        <taxon>asterids</taxon>
        <taxon>campanulids</taxon>
        <taxon>Apiales</taxon>
        <taxon>Apiaceae</taxon>
        <taxon>Apioideae</taxon>
        <taxon>apioid superclade</taxon>
        <taxon>Tordylieae</taxon>
        <taxon>Tordyliinae</taxon>
        <taxon>Heracleum</taxon>
    </lineage>
</organism>
<reference evidence="6" key="1">
    <citation type="submission" date="2023-02" db="EMBL/GenBank/DDBJ databases">
        <title>Genome of toxic invasive species Heracleum sosnowskyi carries increased number of genes despite the absence of recent whole-genome duplications.</title>
        <authorList>
            <person name="Schelkunov M."/>
            <person name="Shtratnikova V."/>
            <person name="Makarenko M."/>
            <person name="Klepikova A."/>
            <person name="Omelchenko D."/>
            <person name="Novikova G."/>
            <person name="Obukhova E."/>
            <person name="Bogdanov V."/>
            <person name="Penin A."/>
            <person name="Logacheva M."/>
        </authorList>
    </citation>
    <scope>NUCLEOTIDE SEQUENCE</scope>
    <source>
        <strain evidence="6">Hsosn_3</strain>
        <tissue evidence="6">Leaf</tissue>
    </source>
</reference>
<sequence length="600" mass="70012">MALSIVNIGSGFSILLKPFSTFKKPFPSATKVVNTTSIRCTANDAAFTIDENLNVRRSGNYAPSTWDYDFFQSLNSDFKGEICSSHASDLKEEVRMLLNKEEMDSLDKVELVDSIQRLGVCYHFEDEIQRILEAICDCNEKWDDQDLYATSLKFRLLRQHNFNVPQEVFKDFMDESGKFKASLSKDMKGILYLYEASYHSTKDEKIMEEAQDFTKTLMKNYMTNISSEDDKLGELVSHALELPLHWREPRHEARWFIDFYETSSMVLEENMNSYSLLQFAKLDYNMVQSIYQDELKHLSRWWKRTEWGEKLTFARARLMECFYWSVGYNSRPEFGYARRVLTAVTAFITTIDDIYDVYATLEELEVLTKLTKRWDATELDQLPDYMKICFTEFYNEINEIADVAQRKHGVSVLPYLQKVWTDVFEAYLLEAQWYHIGYKPSLREYLDNAWISITGPVILTHSYFLTATSITDEALQCLKTYPYIIRLSATILRLADDLGTSSHEMERGDTPKSIQCYMNDTGVSEEEAREHIKYMISETWKELNEERLVVQSIFPKTFIDMCLNLARISLSVYLYGDGHGAPSSRDKERLMFLFVNSIPL</sequence>
<dbReference type="InterPro" id="IPR050148">
    <property type="entry name" value="Terpene_synthase-like"/>
</dbReference>
<dbReference type="Pfam" id="PF03936">
    <property type="entry name" value="Terpene_synth_C"/>
    <property type="match status" value="1"/>
</dbReference>
<dbReference type="PANTHER" id="PTHR31225:SF9">
    <property type="entry name" value="TERPENE SYNTHASE 10"/>
    <property type="match status" value="1"/>
</dbReference>
<dbReference type="FunFam" id="1.50.10.130:FF:000001">
    <property type="entry name" value="Isoprene synthase, chloroplastic"/>
    <property type="match status" value="1"/>
</dbReference>
<gene>
    <name evidence="6" type="ORF">POM88_012385</name>
</gene>
<comment type="caution">
    <text evidence="6">The sequence shown here is derived from an EMBL/GenBank/DDBJ whole genome shotgun (WGS) entry which is preliminary data.</text>
</comment>
<dbReference type="InterPro" id="IPR005630">
    <property type="entry name" value="Terpene_synthase_metal-bd"/>
</dbReference>
<dbReference type="InterPro" id="IPR036965">
    <property type="entry name" value="Terpene_synth_N_sf"/>
</dbReference>
<evidence type="ECO:0000313" key="6">
    <source>
        <dbReference type="EMBL" id="KAK1393329.1"/>
    </source>
</evidence>
<protein>
    <submittedName>
        <fullName evidence="6">Myrcene synthase, chloroplastic-like</fullName>
    </submittedName>
</protein>